<organism evidence="1 2">
    <name type="scientific">Trifolium pratense</name>
    <name type="common">Red clover</name>
    <dbReference type="NCBI Taxonomy" id="57577"/>
    <lineage>
        <taxon>Eukaryota</taxon>
        <taxon>Viridiplantae</taxon>
        <taxon>Streptophyta</taxon>
        <taxon>Embryophyta</taxon>
        <taxon>Tracheophyta</taxon>
        <taxon>Spermatophyta</taxon>
        <taxon>Magnoliopsida</taxon>
        <taxon>eudicotyledons</taxon>
        <taxon>Gunneridae</taxon>
        <taxon>Pentapetalae</taxon>
        <taxon>rosids</taxon>
        <taxon>fabids</taxon>
        <taxon>Fabales</taxon>
        <taxon>Fabaceae</taxon>
        <taxon>Papilionoideae</taxon>
        <taxon>50 kb inversion clade</taxon>
        <taxon>NPAAA clade</taxon>
        <taxon>Hologalegina</taxon>
        <taxon>IRL clade</taxon>
        <taxon>Trifolieae</taxon>
        <taxon>Trifolium</taxon>
    </lineage>
</organism>
<protein>
    <submittedName>
        <fullName evidence="1">Uncharacterized protein</fullName>
    </submittedName>
</protein>
<dbReference type="EMBL" id="CASHSV030000311">
    <property type="protein sequence ID" value="CAJ2661116.1"/>
    <property type="molecule type" value="Genomic_DNA"/>
</dbReference>
<dbReference type="Proteomes" id="UP001177021">
    <property type="component" value="Unassembled WGS sequence"/>
</dbReference>
<evidence type="ECO:0000313" key="2">
    <source>
        <dbReference type="Proteomes" id="UP001177021"/>
    </source>
</evidence>
<gene>
    <name evidence="1" type="ORF">MILVUS5_LOCUS26902</name>
</gene>
<reference evidence="1" key="1">
    <citation type="submission" date="2023-10" db="EMBL/GenBank/DDBJ databases">
        <authorList>
            <person name="Rodriguez Cubillos JULIANA M."/>
            <person name="De Vega J."/>
        </authorList>
    </citation>
    <scope>NUCLEOTIDE SEQUENCE</scope>
</reference>
<keyword evidence="2" id="KW-1185">Reference proteome</keyword>
<sequence length="77" mass="8686">MTKRRAGAAVYNRASSLETLVGYLYLTKCESTGKANVRIGILSRLFNAFEFGGINRITKFEVRNTNGVQWEFLLSVH</sequence>
<proteinExistence type="predicted"/>
<accession>A0ACB0KWQ3</accession>
<comment type="caution">
    <text evidence="1">The sequence shown here is derived from an EMBL/GenBank/DDBJ whole genome shotgun (WGS) entry which is preliminary data.</text>
</comment>
<name>A0ACB0KWQ3_TRIPR</name>
<evidence type="ECO:0000313" key="1">
    <source>
        <dbReference type="EMBL" id="CAJ2661116.1"/>
    </source>
</evidence>